<name>A0A2K3D551_CHLRE</name>
<evidence type="ECO:0000313" key="4">
    <source>
        <dbReference type="EMBL" id="PNW75655.1"/>
    </source>
</evidence>
<keyword evidence="1" id="KW-0694">RNA-binding</keyword>
<organism evidence="4 5">
    <name type="scientific">Chlamydomonas reinhardtii</name>
    <name type="common">Chlamydomonas smithii</name>
    <dbReference type="NCBI Taxonomy" id="3055"/>
    <lineage>
        <taxon>Eukaryota</taxon>
        <taxon>Viridiplantae</taxon>
        <taxon>Chlorophyta</taxon>
        <taxon>core chlorophytes</taxon>
        <taxon>Chlorophyceae</taxon>
        <taxon>CS clade</taxon>
        <taxon>Chlamydomonadales</taxon>
        <taxon>Chlamydomonadaceae</taxon>
        <taxon>Chlamydomonas</taxon>
    </lineage>
</organism>
<dbReference type="CDD" id="cd00590">
    <property type="entry name" value="RRM_SF"/>
    <property type="match status" value="1"/>
</dbReference>
<dbReference type="RefSeq" id="XP_042918738.1">
    <property type="nucleotide sequence ID" value="XM_043068643.1"/>
</dbReference>
<keyword evidence="5" id="KW-1185">Reference proteome</keyword>
<feature type="compositionally biased region" description="Low complexity" evidence="2">
    <location>
        <begin position="647"/>
        <end position="662"/>
    </location>
</feature>
<feature type="domain" description="RRM" evidence="3">
    <location>
        <begin position="15"/>
        <end position="101"/>
    </location>
</feature>
<dbReference type="AlphaFoldDB" id="A0A2K3D551"/>
<feature type="compositionally biased region" description="Basic residues" evidence="2">
    <location>
        <begin position="683"/>
        <end position="707"/>
    </location>
</feature>
<gene>
    <name evidence="4" type="ORF">CHLRE_12g535500v5</name>
</gene>
<dbReference type="KEGG" id="cre:CHLRE_12g535500v5"/>
<proteinExistence type="predicted"/>
<feature type="region of interest" description="Disordered" evidence="2">
    <location>
        <begin position="355"/>
        <end position="424"/>
    </location>
</feature>
<dbReference type="OrthoDB" id="534514at2759"/>
<feature type="compositionally biased region" description="Polar residues" evidence="2">
    <location>
        <begin position="362"/>
        <end position="399"/>
    </location>
</feature>
<feature type="region of interest" description="Disordered" evidence="2">
    <location>
        <begin position="314"/>
        <end position="336"/>
    </location>
</feature>
<feature type="compositionally biased region" description="Low complexity" evidence="2">
    <location>
        <begin position="708"/>
        <end position="718"/>
    </location>
</feature>
<dbReference type="GO" id="GO:0003723">
    <property type="term" value="F:RNA binding"/>
    <property type="evidence" value="ECO:0007669"/>
    <property type="project" value="UniProtKB-UniRule"/>
</dbReference>
<sequence length="768" mass="79118">MAADPGVSGGEAAAYHLFLTRIPPRVPKEEVEAALSKELASRGVMAQAVSVVPQSAWKTKGYGFITLSGKPSIEEVQRVAEKLDNELRVGGKAINVRVCEPSSTGAPQPVQPTEPPVSWDQPVERISRLCAQVLHCYFARRSHQPEFKAEKLLALLSMTVAPSRGQEPKPLALWAKEVFGSMEQMLLAIGDAHFGASTWSLTGAVAERSAKLAVGKARNMQGWDPLRDPLPIATLLRLAACRQRLDESHTPQSQRSGFSTPTCCTAQDSCRRSSDCGSLSAVHSSEQPSCSQSEASWSLRSGCNGAQTGSAVCSPPLDAMTSSGSEEQPLSTASPASVASYDSLRANSGSGSLVGLVESAPVGSSDSGQGAGTGQSTPEAAVQEQQQEGRFKPASSSPKMTVAGASDGAASPAGGRAASGAGGSACMDMEGASAAAAAAAASAAATAALQRRLGKGAGRASCSALHLSTSASSPTAPPLPAASHSARGSLSNALWMPRPPLSASATSSSLNPHVSTPSALPAMPAVPPSARDLLHRCATHLQLLFQWHPAQLSFAVPYLAEYLSAAPDVVAWGSGSPYFSLQGYAAAVYGSFEGLLLEVSRVFFGGCWRLEGGQAPGEPRVLCVPRCAHNVMLRSHGSHGHAHHGHQLPSHGSGSGAGSSHYGSRRPSTANSCASSVSGGQHGHYHSHHQHRHYQHNHGKAHGHGHLGLHSSLTSYSSAKQLSRMSGGPSAAGSGGSTGDGSAPQPVCAVPASAQRTLTSSRSAINLR</sequence>
<dbReference type="OMA" id="HRCATHL"/>
<feature type="region of interest" description="Disordered" evidence="2">
    <location>
        <begin position="638"/>
        <end position="768"/>
    </location>
</feature>
<evidence type="ECO:0000259" key="3">
    <source>
        <dbReference type="PROSITE" id="PS50102"/>
    </source>
</evidence>
<reference evidence="4 5" key="1">
    <citation type="journal article" date="2007" name="Science">
        <title>The Chlamydomonas genome reveals the evolution of key animal and plant functions.</title>
        <authorList>
            <person name="Merchant S.S."/>
            <person name="Prochnik S.E."/>
            <person name="Vallon O."/>
            <person name="Harris E.H."/>
            <person name="Karpowicz S.J."/>
            <person name="Witman G.B."/>
            <person name="Terry A."/>
            <person name="Salamov A."/>
            <person name="Fritz-Laylin L.K."/>
            <person name="Marechal-Drouard L."/>
            <person name="Marshall W.F."/>
            <person name="Qu L.H."/>
            <person name="Nelson D.R."/>
            <person name="Sanderfoot A.A."/>
            <person name="Spalding M.H."/>
            <person name="Kapitonov V.V."/>
            <person name="Ren Q."/>
            <person name="Ferris P."/>
            <person name="Lindquist E."/>
            <person name="Shapiro H."/>
            <person name="Lucas S.M."/>
            <person name="Grimwood J."/>
            <person name="Schmutz J."/>
            <person name="Cardol P."/>
            <person name="Cerutti H."/>
            <person name="Chanfreau G."/>
            <person name="Chen C.L."/>
            <person name="Cognat V."/>
            <person name="Croft M.T."/>
            <person name="Dent R."/>
            <person name="Dutcher S."/>
            <person name="Fernandez E."/>
            <person name="Fukuzawa H."/>
            <person name="Gonzalez-Ballester D."/>
            <person name="Gonzalez-Halphen D."/>
            <person name="Hallmann A."/>
            <person name="Hanikenne M."/>
            <person name="Hippler M."/>
            <person name="Inwood W."/>
            <person name="Jabbari K."/>
            <person name="Kalanon M."/>
            <person name="Kuras R."/>
            <person name="Lefebvre P.A."/>
            <person name="Lemaire S.D."/>
            <person name="Lobanov A.V."/>
            <person name="Lohr M."/>
            <person name="Manuell A."/>
            <person name="Meier I."/>
            <person name="Mets L."/>
            <person name="Mittag M."/>
            <person name="Mittelmeier T."/>
            <person name="Moroney J.V."/>
            <person name="Moseley J."/>
            <person name="Napoli C."/>
            <person name="Nedelcu A.M."/>
            <person name="Niyogi K."/>
            <person name="Novoselov S.V."/>
            <person name="Paulsen I.T."/>
            <person name="Pazour G."/>
            <person name="Purton S."/>
            <person name="Ral J.P."/>
            <person name="Riano-Pachon D.M."/>
            <person name="Riekhof W."/>
            <person name="Rymarquis L."/>
            <person name="Schroda M."/>
            <person name="Stern D."/>
            <person name="Umen J."/>
            <person name="Willows R."/>
            <person name="Wilson N."/>
            <person name="Zimmer S.L."/>
            <person name="Allmer J."/>
            <person name="Balk J."/>
            <person name="Bisova K."/>
            <person name="Chen C.J."/>
            <person name="Elias M."/>
            <person name="Gendler K."/>
            <person name="Hauser C."/>
            <person name="Lamb M.R."/>
            <person name="Ledford H."/>
            <person name="Long J.C."/>
            <person name="Minagawa J."/>
            <person name="Page M.D."/>
            <person name="Pan J."/>
            <person name="Pootakham W."/>
            <person name="Roje S."/>
            <person name="Rose A."/>
            <person name="Stahlberg E."/>
            <person name="Terauchi A.M."/>
            <person name="Yang P."/>
            <person name="Ball S."/>
            <person name="Bowler C."/>
            <person name="Dieckmann C.L."/>
            <person name="Gladyshev V.N."/>
            <person name="Green P."/>
            <person name="Jorgensen R."/>
            <person name="Mayfield S."/>
            <person name="Mueller-Roeber B."/>
            <person name="Rajamani S."/>
            <person name="Sayre R.T."/>
            <person name="Brokstein P."/>
            <person name="Dubchak I."/>
            <person name="Goodstein D."/>
            <person name="Hornick L."/>
            <person name="Huang Y.W."/>
            <person name="Jhaveri J."/>
            <person name="Luo Y."/>
            <person name="Martinez D."/>
            <person name="Ngau W.C."/>
            <person name="Otillar B."/>
            <person name="Poliakov A."/>
            <person name="Porter A."/>
            <person name="Szajkowski L."/>
            <person name="Werner G."/>
            <person name="Zhou K."/>
            <person name="Grigoriev I.V."/>
            <person name="Rokhsar D.S."/>
            <person name="Grossman A.R."/>
        </authorList>
    </citation>
    <scope>NUCLEOTIDE SEQUENCE [LARGE SCALE GENOMIC DNA]</scope>
    <source>
        <strain evidence="5">CC-503</strain>
    </source>
</reference>
<dbReference type="Gramene" id="PNW75655">
    <property type="protein sequence ID" value="PNW75655"/>
    <property type="gene ID" value="CHLRE_12g535500v5"/>
</dbReference>
<evidence type="ECO:0000256" key="1">
    <source>
        <dbReference type="PROSITE-ProRule" id="PRU00176"/>
    </source>
</evidence>
<dbReference type="InterPro" id="IPR000504">
    <property type="entry name" value="RRM_dom"/>
</dbReference>
<dbReference type="InParanoid" id="A0A2K3D551"/>
<protein>
    <recommendedName>
        <fullName evidence="3">RRM domain-containing protein</fullName>
    </recommendedName>
</protein>
<dbReference type="Proteomes" id="UP000006906">
    <property type="component" value="Chromosome 12"/>
</dbReference>
<accession>A0A2K3D551</accession>
<dbReference type="PROSITE" id="PS50102">
    <property type="entry name" value="RRM"/>
    <property type="match status" value="1"/>
</dbReference>
<dbReference type="GeneID" id="5718499"/>
<feature type="compositionally biased region" description="Polar residues" evidence="2">
    <location>
        <begin position="754"/>
        <end position="768"/>
    </location>
</feature>
<evidence type="ECO:0000256" key="2">
    <source>
        <dbReference type="SAM" id="MobiDB-lite"/>
    </source>
</evidence>
<dbReference type="ExpressionAtlas" id="A0A2K3D551">
    <property type="expression patterns" value="baseline and differential"/>
</dbReference>
<dbReference type="EMBL" id="CM008973">
    <property type="protein sequence ID" value="PNW75655.1"/>
    <property type="molecule type" value="Genomic_DNA"/>
</dbReference>
<feature type="compositionally biased region" description="Low complexity" evidence="2">
    <location>
        <begin position="403"/>
        <end position="419"/>
    </location>
</feature>
<feature type="compositionally biased region" description="Polar residues" evidence="2">
    <location>
        <begin position="320"/>
        <end position="336"/>
    </location>
</feature>
<evidence type="ECO:0000313" key="5">
    <source>
        <dbReference type="Proteomes" id="UP000006906"/>
    </source>
</evidence>